<dbReference type="STRING" id="6239.C52E4.7.1"/>
<sequence length="284" mass="31666">MSDITTKSTKQTESLVCGEFKALGPAPYYVGDEIIVMRCAETINEIFSDWTKRANLDENKYTPFDVNAPIELPRRTDMLKSYNLDPPINETGKIASKMIARELCDRHAIPSVIFCSPDFASVETAHLIKSYIGEKCGAIRIEPELSTLHKSAHVFFGPNHFTSLGYGIDEKNPLHAVSDGVSLSDLVNRIKRAFYELTSKVDNALIIVDSLSMMIISSLFHNVYIRNDSSVDLERLRSLASFPSLSNFTAYRVGGQTGVKTYDLTSTCLRPLTFTGFSNEIDLE</sequence>
<dbReference type="WormBase" id="C52E4.7">
    <property type="protein sequence ID" value="CE08949"/>
    <property type="gene ID" value="WBGene00008259"/>
</dbReference>
<dbReference type="FunCoup" id="Q18784">
    <property type="interactions" value="58"/>
</dbReference>
<dbReference type="Gene3D" id="3.40.50.1240">
    <property type="entry name" value="Phosphoglycerate mutase-like"/>
    <property type="match status" value="1"/>
</dbReference>
<dbReference type="AlphaFoldDB" id="Q18784"/>
<dbReference type="InParanoid" id="Q18784"/>
<dbReference type="OrthoDB" id="414418at2759"/>
<dbReference type="UCSC" id="C52E4.7">
    <property type="organism name" value="c. elegans"/>
</dbReference>
<dbReference type="InterPro" id="IPR051710">
    <property type="entry name" value="Phosphatase_SH3-domain"/>
</dbReference>
<dbReference type="eggNOG" id="KOG3734">
    <property type="taxonomic scope" value="Eukaryota"/>
</dbReference>
<dbReference type="Bgee" id="WBGene00008259">
    <property type="expression patterns" value="Expressed in adult organism and 1 other cell type or tissue"/>
</dbReference>
<dbReference type="FunFam" id="3.40.50.1240:FF:000133">
    <property type="match status" value="1"/>
</dbReference>
<dbReference type="EMBL" id="BX284605">
    <property type="protein sequence ID" value="CAB01411.1"/>
    <property type="molecule type" value="Genomic_DNA"/>
</dbReference>
<evidence type="ECO:0000313" key="1">
    <source>
        <dbReference type="EMBL" id="CAB01411.1"/>
    </source>
</evidence>
<dbReference type="GeneID" id="183728"/>
<dbReference type="GO" id="GO:0016301">
    <property type="term" value="F:kinase activity"/>
    <property type="evidence" value="ECO:0007669"/>
    <property type="project" value="UniProtKB-KW"/>
</dbReference>
<dbReference type="HOGENOM" id="CLU_980811_0_0_1"/>
<dbReference type="CTD" id="183728"/>
<evidence type="ECO:0000313" key="3">
    <source>
        <dbReference type="WormBase" id="C52E4.7"/>
    </source>
</evidence>
<dbReference type="PaxDb" id="6239-C52E4.7"/>
<dbReference type="OMA" id="MIARELC"/>
<dbReference type="PIR" id="T20149">
    <property type="entry name" value="T20149"/>
</dbReference>
<keyword evidence="2" id="KW-1185">Reference proteome</keyword>
<dbReference type="Proteomes" id="UP000001940">
    <property type="component" value="Chromosome V"/>
</dbReference>
<organism evidence="1 2">
    <name type="scientific">Caenorhabditis elegans</name>
    <dbReference type="NCBI Taxonomy" id="6239"/>
    <lineage>
        <taxon>Eukaryota</taxon>
        <taxon>Metazoa</taxon>
        <taxon>Ecdysozoa</taxon>
        <taxon>Nematoda</taxon>
        <taxon>Chromadorea</taxon>
        <taxon>Rhabditida</taxon>
        <taxon>Rhabditina</taxon>
        <taxon>Rhabditomorpha</taxon>
        <taxon>Rhabditoidea</taxon>
        <taxon>Rhabditidae</taxon>
        <taxon>Peloderinae</taxon>
        <taxon>Caenorhabditis</taxon>
    </lineage>
</organism>
<dbReference type="GO" id="GO:0016791">
    <property type="term" value="F:phosphatase activity"/>
    <property type="evidence" value="ECO:0007669"/>
    <property type="project" value="UniProtKB-ARBA"/>
</dbReference>
<dbReference type="InterPro" id="IPR029033">
    <property type="entry name" value="His_PPase_superfam"/>
</dbReference>
<proteinExistence type="predicted"/>
<evidence type="ECO:0000313" key="2">
    <source>
        <dbReference type="Proteomes" id="UP000001940"/>
    </source>
</evidence>
<protein>
    <submittedName>
        <fullName evidence="1">Histidine kinase</fullName>
    </submittedName>
</protein>
<keyword evidence="1" id="KW-0418">Kinase</keyword>
<reference evidence="1 2" key="1">
    <citation type="journal article" date="1998" name="Science">
        <title>Genome sequence of the nematode C. elegans: a platform for investigating biology.</title>
        <authorList>
            <consortium name="The C. elegans sequencing consortium"/>
            <person name="Sulson J.E."/>
            <person name="Waterston R."/>
        </authorList>
    </citation>
    <scope>NUCLEOTIDE SEQUENCE [LARGE SCALE GENOMIC DNA]</scope>
    <source>
        <strain evidence="1 2">Bristol N2</strain>
    </source>
</reference>
<dbReference type="SUPFAM" id="SSF53254">
    <property type="entry name" value="Phosphoglycerate mutase-like"/>
    <property type="match status" value="1"/>
</dbReference>
<gene>
    <name evidence="1 3" type="ORF">C52E4.7</name>
    <name evidence="1" type="ORF">CELE_C52E4.7</name>
</gene>
<dbReference type="PeptideAtlas" id="Q18784"/>
<dbReference type="AGR" id="WB:WBGene00008259"/>
<dbReference type="PANTHER" id="PTHR16469">
    <property type="entry name" value="UBIQUITIN-ASSOCIATED AND SH3 DOMAIN-CONTAINING BA-RELATED"/>
    <property type="match status" value="1"/>
</dbReference>
<dbReference type="SMR" id="Q18784"/>
<dbReference type="PhylomeDB" id="Q18784"/>
<accession>Q18784</accession>
<dbReference type="KEGG" id="cel:CELE_C52E4.7"/>
<keyword evidence="1" id="KW-0808">Transferase</keyword>
<name>Q18784_CAEEL</name>
<dbReference type="RefSeq" id="NP_506009.1">
    <property type="nucleotide sequence ID" value="NM_073608.6"/>
</dbReference>
<dbReference type="PANTHER" id="PTHR16469:SF23">
    <property type="entry name" value="HISTIDINE KINASE"/>
    <property type="match status" value="1"/>
</dbReference>